<evidence type="ECO:0000256" key="5">
    <source>
        <dbReference type="ARBA" id="ARBA00022679"/>
    </source>
</evidence>
<evidence type="ECO:0000313" key="12">
    <source>
        <dbReference type="Proteomes" id="UP000231569"/>
    </source>
</evidence>
<evidence type="ECO:0000313" key="11">
    <source>
        <dbReference type="EMBL" id="PJE63661.1"/>
    </source>
</evidence>
<dbReference type="GO" id="GO:0046872">
    <property type="term" value="F:metal ion binding"/>
    <property type="evidence" value="ECO:0007669"/>
    <property type="project" value="UniProtKB-KW"/>
</dbReference>
<comment type="catalytic activity">
    <reaction evidence="10">
        <text>L-threonyl-[protein] + FAD = FMN-L-threonyl-[protein] + AMP + H(+)</text>
        <dbReference type="Rhea" id="RHEA:36847"/>
        <dbReference type="Rhea" id="RHEA-COMP:11060"/>
        <dbReference type="Rhea" id="RHEA-COMP:11061"/>
        <dbReference type="ChEBI" id="CHEBI:15378"/>
        <dbReference type="ChEBI" id="CHEBI:30013"/>
        <dbReference type="ChEBI" id="CHEBI:57692"/>
        <dbReference type="ChEBI" id="CHEBI:74257"/>
        <dbReference type="ChEBI" id="CHEBI:456215"/>
        <dbReference type="EC" id="2.7.1.180"/>
    </reaction>
</comment>
<accession>A0A2M8KUT2</accession>
<reference evidence="12" key="1">
    <citation type="submission" date="2017-09" db="EMBL/GenBank/DDBJ databases">
        <title>Depth-based differentiation of microbial function through sediment-hosted aquifers and enrichment of novel symbionts in the deep terrestrial subsurface.</title>
        <authorList>
            <person name="Probst A.J."/>
            <person name="Ladd B."/>
            <person name="Jarett J.K."/>
            <person name="Geller-Mcgrath D.E."/>
            <person name="Sieber C.M.K."/>
            <person name="Emerson J.B."/>
            <person name="Anantharaman K."/>
            <person name="Thomas B.C."/>
            <person name="Malmstrom R."/>
            <person name="Stieglmeier M."/>
            <person name="Klingl A."/>
            <person name="Woyke T."/>
            <person name="Ryan C.M."/>
            <person name="Banfield J.F."/>
        </authorList>
    </citation>
    <scope>NUCLEOTIDE SEQUENCE [LARGE SCALE GENOMIC DNA]</scope>
</reference>
<dbReference type="Pfam" id="PF02424">
    <property type="entry name" value="ApbE"/>
    <property type="match status" value="1"/>
</dbReference>
<evidence type="ECO:0000256" key="1">
    <source>
        <dbReference type="ARBA" id="ARBA00001946"/>
    </source>
</evidence>
<evidence type="ECO:0000256" key="6">
    <source>
        <dbReference type="ARBA" id="ARBA00022723"/>
    </source>
</evidence>
<dbReference type="InterPro" id="IPR024932">
    <property type="entry name" value="ApbE"/>
</dbReference>
<dbReference type="PANTHER" id="PTHR30040">
    <property type="entry name" value="THIAMINE BIOSYNTHESIS LIPOPROTEIN APBE"/>
    <property type="match status" value="1"/>
</dbReference>
<organism evidence="11 12">
    <name type="scientific">Candidatus Roizmanbacteria bacterium CG10_big_fil_rev_8_21_14_0_10_45_7</name>
    <dbReference type="NCBI Taxonomy" id="1974854"/>
    <lineage>
        <taxon>Bacteria</taxon>
        <taxon>Candidatus Roizmaniibacteriota</taxon>
    </lineage>
</organism>
<keyword evidence="7" id="KW-0274">FAD</keyword>
<dbReference type="SUPFAM" id="SSF143631">
    <property type="entry name" value="ApbE-like"/>
    <property type="match status" value="1"/>
</dbReference>
<dbReference type="EMBL" id="PFEE01000047">
    <property type="protein sequence ID" value="PJE63661.1"/>
    <property type="molecule type" value="Genomic_DNA"/>
</dbReference>
<dbReference type="Proteomes" id="UP000231569">
    <property type="component" value="Unassembled WGS sequence"/>
</dbReference>
<evidence type="ECO:0000256" key="4">
    <source>
        <dbReference type="ARBA" id="ARBA00022630"/>
    </source>
</evidence>
<proteinExistence type="predicted"/>
<evidence type="ECO:0000256" key="3">
    <source>
        <dbReference type="ARBA" id="ARBA00016337"/>
    </source>
</evidence>
<evidence type="ECO:0000256" key="7">
    <source>
        <dbReference type="ARBA" id="ARBA00022827"/>
    </source>
</evidence>
<gene>
    <name evidence="11" type="ORF">COU89_02135</name>
</gene>
<protein>
    <recommendedName>
        <fullName evidence="3">FAD:protein FMN transferase</fullName>
        <ecNumber evidence="2">2.7.1.180</ecNumber>
    </recommendedName>
    <alternativeName>
        <fullName evidence="9">Flavin transferase</fullName>
    </alternativeName>
</protein>
<evidence type="ECO:0000256" key="8">
    <source>
        <dbReference type="ARBA" id="ARBA00022842"/>
    </source>
</evidence>
<keyword evidence="8" id="KW-0460">Magnesium</keyword>
<comment type="cofactor">
    <cofactor evidence="1">
        <name>Mg(2+)</name>
        <dbReference type="ChEBI" id="CHEBI:18420"/>
    </cofactor>
</comment>
<dbReference type="GO" id="GO:0016740">
    <property type="term" value="F:transferase activity"/>
    <property type="evidence" value="ECO:0007669"/>
    <property type="project" value="UniProtKB-KW"/>
</dbReference>
<keyword evidence="5" id="KW-0808">Transferase</keyword>
<keyword evidence="4" id="KW-0285">Flavoprotein</keyword>
<keyword evidence="6" id="KW-0479">Metal-binding</keyword>
<dbReference type="InterPro" id="IPR003374">
    <property type="entry name" value="ApbE-like_sf"/>
</dbReference>
<dbReference type="AlphaFoldDB" id="A0A2M8KUT2"/>
<dbReference type="PANTHER" id="PTHR30040:SF2">
    <property type="entry name" value="FAD:PROTEIN FMN TRANSFERASE"/>
    <property type="match status" value="1"/>
</dbReference>
<name>A0A2M8KUT2_9BACT</name>
<evidence type="ECO:0000256" key="10">
    <source>
        <dbReference type="ARBA" id="ARBA00048540"/>
    </source>
</evidence>
<sequence length="291" mass="32567">MKPHSLSYESMGTSWEISIWDKLSASNLELLHKKIVAISHDFDQTYSRFIPSSLVSQLATRLGLVEVPANFMRMLRPYIHLYSLSHKKFTPLVGRTLQDMGYDQNYSLKPKKHIHAVPDLDTTVRIIDNTHIEIREPVVFDFGALGKGYAVELIKTYLRTQNIKRFLVNGSGDIAYQGDNVPITVGLEHPLDTTKVIGSIKMRKGAMCSSGANRRAWGTYHHIIDPQTLSSPTDIIATWVIADSATVADALATALFLCPPEAFSDAFPFEYCILNKQMSVKRSAGFNATLY</sequence>
<evidence type="ECO:0000256" key="2">
    <source>
        <dbReference type="ARBA" id="ARBA00011955"/>
    </source>
</evidence>
<evidence type="ECO:0000256" key="9">
    <source>
        <dbReference type="ARBA" id="ARBA00031306"/>
    </source>
</evidence>
<dbReference type="Gene3D" id="3.10.520.10">
    <property type="entry name" value="ApbE-like domains"/>
    <property type="match status" value="1"/>
</dbReference>
<dbReference type="EC" id="2.7.1.180" evidence="2"/>
<comment type="caution">
    <text evidence="11">The sequence shown here is derived from an EMBL/GenBank/DDBJ whole genome shotgun (WGS) entry which is preliminary data.</text>
</comment>